<gene>
    <name evidence="2" type="ORF">Pph01_10080</name>
</gene>
<feature type="region of interest" description="Disordered" evidence="1">
    <location>
        <begin position="55"/>
        <end position="75"/>
    </location>
</feature>
<evidence type="ECO:0000313" key="3">
    <source>
        <dbReference type="Proteomes" id="UP000622547"/>
    </source>
</evidence>
<feature type="region of interest" description="Disordered" evidence="1">
    <location>
        <begin position="1"/>
        <end position="36"/>
    </location>
</feature>
<organism evidence="2 3">
    <name type="scientific">Planotetraspora phitsanulokensis</name>
    <dbReference type="NCBI Taxonomy" id="575192"/>
    <lineage>
        <taxon>Bacteria</taxon>
        <taxon>Bacillati</taxon>
        <taxon>Actinomycetota</taxon>
        <taxon>Actinomycetes</taxon>
        <taxon>Streptosporangiales</taxon>
        <taxon>Streptosporangiaceae</taxon>
        <taxon>Planotetraspora</taxon>
    </lineage>
</organism>
<evidence type="ECO:0000313" key="2">
    <source>
        <dbReference type="EMBL" id="GII36005.1"/>
    </source>
</evidence>
<dbReference type="EMBL" id="BOOP01000003">
    <property type="protein sequence ID" value="GII36005.1"/>
    <property type="molecule type" value="Genomic_DNA"/>
</dbReference>
<accession>A0A8J3XCG8</accession>
<protein>
    <submittedName>
        <fullName evidence="2">Uncharacterized protein</fullName>
    </submittedName>
</protein>
<proteinExistence type="predicted"/>
<keyword evidence="3" id="KW-1185">Reference proteome</keyword>
<dbReference type="AlphaFoldDB" id="A0A8J3XCG8"/>
<sequence>MIAIVGDWPKILPSARGRRRHTSGEEEGEMRGHSNREIAVDALLQYSAVRRPPVEGRRVGARSARVMQASQGSSL</sequence>
<evidence type="ECO:0000256" key="1">
    <source>
        <dbReference type="SAM" id="MobiDB-lite"/>
    </source>
</evidence>
<comment type="caution">
    <text evidence="2">The sequence shown here is derived from an EMBL/GenBank/DDBJ whole genome shotgun (WGS) entry which is preliminary data.</text>
</comment>
<dbReference type="Proteomes" id="UP000622547">
    <property type="component" value="Unassembled WGS sequence"/>
</dbReference>
<name>A0A8J3XCG8_9ACTN</name>
<reference evidence="2 3" key="1">
    <citation type="submission" date="2021-01" db="EMBL/GenBank/DDBJ databases">
        <title>Whole genome shotgun sequence of Planotetraspora phitsanulokensis NBRC 104273.</title>
        <authorList>
            <person name="Komaki H."/>
            <person name="Tamura T."/>
        </authorList>
    </citation>
    <scope>NUCLEOTIDE SEQUENCE [LARGE SCALE GENOMIC DNA]</scope>
    <source>
        <strain evidence="2 3">NBRC 104273</strain>
    </source>
</reference>